<accession>L0DQW9</accession>
<evidence type="ECO:0000313" key="3">
    <source>
        <dbReference type="Proteomes" id="UP000010809"/>
    </source>
</evidence>
<dbReference type="PATRIC" id="fig|1255043.3.peg.259"/>
<dbReference type="KEGG" id="tni:TVNIR_0258"/>
<dbReference type="HOGENOM" id="CLU_2276179_0_0_6"/>
<name>L0DQW9_THIND</name>
<sequence>MSGRGKEQTGCPRNPSAHTAESVEIIHNRFSSPRPPGLVRSPSSRLSAFTVYAGHPFESPTPVAPPDPGADEAPNLAPPSAPSGKQGRGYKPRPCFPRGRMR</sequence>
<gene>
    <name evidence="2" type="ordered locus">TVNIR_0258</name>
</gene>
<organism evidence="2 3">
    <name type="scientific">Thioalkalivibrio nitratireducens (strain DSM 14787 / UNIQEM 213 / ALEN2)</name>
    <dbReference type="NCBI Taxonomy" id="1255043"/>
    <lineage>
        <taxon>Bacteria</taxon>
        <taxon>Pseudomonadati</taxon>
        <taxon>Pseudomonadota</taxon>
        <taxon>Gammaproteobacteria</taxon>
        <taxon>Chromatiales</taxon>
        <taxon>Ectothiorhodospiraceae</taxon>
        <taxon>Thioalkalivibrio</taxon>
    </lineage>
</organism>
<dbReference type="AlphaFoldDB" id="L0DQW9"/>
<feature type="region of interest" description="Disordered" evidence="1">
    <location>
        <begin position="1"/>
        <end position="43"/>
    </location>
</feature>
<protein>
    <submittedName>
        <fullName evidence="2">Uncharacterized protein</fullName>
    </submittedName>
</protein>
<dbReference type="EMBL" id="CP003989">
    <property type="protein sequence ID" value="AGA31969.1"/>
    <property type="molecule type" value="Genomic_DNA"/>
</dbReference>
<feature type="region of interest" description="Disordered" evidence="1">
    <location>
        <begin position="55"/>
        <end position="102"/>
    </location>
</feature>
<evidence type="ECO:0000256" key="1">
    <source>
        <dbReference type="SAM" id="MobiDB-lite"/>
    </source>
</evidence>
<keyword evidence="3" id="KW-1185">Reference proteome</keyword>
<reference evidence="2" key="1">
    <citation type="submission" date="2015-12" db="EMBL/GenBank/DDBJ databases">
        <authorList>
            <person name="Tikhonova T.V."/>
            <person name="Pavlov A.R."/>
            <person name="Beletsky A.V."/>
            <person name="Mardanov A.V."/>
            <person name="Sorokin D.Y."/>
            <person name="Ravin N.V."/>
            <person name="Popov V.O."/>
        </authorList>
    </citation>
    <scope>NUCLEOTIDE SEQUENCE</scope>
    <source>
        <strain evidence="2">DSM 14787</strain>
    </source>
</reference>
<dbReference type="Proteomes" id="UP000010809">
    <property type="component" value="Chromosome"/>
</dbReference>
<evidence type="ECO:0000313" key="2">
    <source>
        <dbReference type="EMBL" id="AGA31969.1"/>
    </source>
</evidence>
<proteinExistence type="predicted"/>